<evidence type="ECO:0000259" key="2">
    <source>
        <dbReference type="Pfam" id="PF25608"/>
    </source>
</evidence>
<dbReference type="PANTHER" id="PTHR31521:SF2">
    <property type="entry name" value="EXPRESSED PROTEIN"/>
    <property type="match status" value="1"/>
</dbReference>
<evidence type="ECO:0008006" key="6">
    <source>
        <dbReference type="Google" id="ProtNLM"/>
    </source>
</evidence>
<dbReference type="Proteomes" id="UP000317650">
    <property type="component" value="Chromosome 2"/>
</dbReference>
<evidence type="ECO:0000313" key="5">
    <source>
        <dbReference type="Proteomes" id="UP000317650"/>
    </source>
</evidence>
<dbReference type="InterPro" id="IPR057906">
    <property type="entry name" value="Nal1"/>
</dbReference>
<dbReference type="AlphaFoldDB" id="A0A4S8I884"/>
<dbReference type="PANTHER" id="PTHR31521">
    <property type="entry name" value="EXPRESSED PROTEIN"/>
    <property type="match status" value="1"/>
</dbReference>
<comment type="caution">
    <text evidence="4">The sequence shown here is derived from an EMBL/GenBank/DDBJ whole genome shotgun (WGS) entry which is preliminary data.</text>
</comment>
<protein>
    <recommendedName>
        <fullName evidence="6">Peptidase S1 domain-containing protein</fullName>
    </recommendedName>
</protein>
<dbReference type="Pfam" id="PF25608">
    <property type="entry name" value="NAL1_N"/>
    <property type="match status" value="1"/>
</dbReference>
<dbReference type="STRING" id="52838.A0A4S8I884"/>
<dbReference type="InterPro" id="IPR057904">
    <property type="entry name" value="Nal1_C"/>
</dbReference>
<gene>
    <name evidence="4" type="ORF">C4D60_Mb02t04590</name>
</gene>
<keyword evidence="5" id="KW-1185">Reference proteome</keyword>
<dbReference type="InterPro" id="IPR009003">
    <property type="entry name" value="Peptidase_S1_PA"/>
</dbReference>
<dbReference type="EMBL" id="PYDT01000011">
    <property type="protein sequence ID" value="THU44170.1"/>
    <property type="molecule type" value="Genomic_DNA"/>
</dbReference>
<evidence type="ECO:0000256" key="1">
    <source>
        <dbReference type="SAM" id="MobiDB-lite"/>
    </source>
</evidence>
<feature type="compositionally biased region" description="Polar residues" evidence="1">
    <location>
        <begin position="1"/>
        <end position="10"/>
    </location>
</feature>
<evidence type="ECO:0000259" key="3">
    <source>
        <dbReference type="Pfam" id="PF25819"/>
    </source>
</evidence>
<organism evidence="4 5">
    <name type="scientific">Musa balbisiana</name>
    <name type="common">Banana</name>
    <dbReference type="NCBI Taxonomy" id="52838"/>
    <lineage>
        <taxon>Eukaryota</taxon>
        <taxon>Viridiplantae</taxon>
        <taxon>Streptophyta</taxon>
        <taxon>Embryophyta</taxon>
        <taxon>Tracheophyta</taxon>
        <taxon>Spermatophyta</taxon>
        <taxon>Magnoliopsida</taxon>
        <taxon>Liliopsida</taxon>
        <taxon>Zingiberales</taxon>
        <taxon>Musaceae</taxon>
        <taxon>Musa</taxon>
    </lineage>
</organism>
<sequence>MTPPSSNSVGSYPPQSRSPKPPPLRWILRGFRGYRLQLSKKPFCVMRLSDNQGNRLGSTQSEESALDTQRNLCSHLPYNRSPLQLIASAGQHPENSAAYFLWPTSTLMHGASEGRSKYFENLQKGVLPGHLGHLPTGQQAKTLLDLMTIRAFHSKILRRFSLGTAIGHRIRRGTLTNIPAILVFVARKVHRKWLGHNQCLPSALEGPGGVWCDVDVVEFSYYGAPAPTPKEQLYSELADGLRGSDPCIGSGSQVASQGTYGTLSAIVKSRTGNKQVGFLTNRHVAVDLDYPNQKMFHPLPPNLGPGVYLGAVERATSFITDDVWYGTYAGTNPETFVRADGAFIPFANDFDMSCITTAVKGLGEIGDVKVIDMQSPINSLIGRQVVKVGRSSGLTTGTVMAYALEYNDEKGICFLTDFLVVGEDQQTFDLEGDSGSLIILTGQDGDKPKPIGIIWGGIANRGRLKLKNVHEPENWTSGVDLGRLLDLLELDLITTSEGLKDALQEQRFALTAAINSAVGESSPIVGSLPPNEIFEPLGINLQQFPPEGGSGSGENVPFTDMAFHVDTAEVANSVEEHQFIPNLISMLPMHRREDNLERKNLSAPTNLSDEDPCVSLQLGDREPKRQRSGQNED</sequence>
<feature type="region of interest" description="Disordered" evidence="1">
    <location>
        <begin position="1"/>
        <end position="23"/>
    </location>
</feature>
<dbReference type="SUPFAM" id="SSF50494">
    <property type="entry name" value="Trypsin-like serine proteases"/>
    <property type="match status" value="1"/>
</dbReference>
<feature type="region of interest" description="Disordered" evidence="1">
    <location>
        <begin position="599"/>
        <end position="633"/>
    </location>
</feature>
<feature type="domain" description="Nal1 N-terminal" evidence="2">
    <location>
        <begin position="138"/>
        <end position="217"/>
    </location>
</feature>
<proteinExistence type="predicted"/>
<dbReference type="InterPro" id="IPR057905">
    <property type="entry name" value="Nal1_N"/>
</dbReference>
<feature type="domain" description="Nal1 C-terminal" evidence="3">
    <location>
        <begin position="230"/>
        <end position="497"/>
    </location>
</feature>
<reference evidence="4 5" key="1">
    <citation type="journal article" date="2019" name="Nat. Plants">
        <title>Genome sequencing of Musa balbisiana reveals subgenome evolution and function divergence in polyploid bananas.</title>
        <authorList>
            <person name="Yao X."/>
        </authorList>
    </citation>
    <scope>NUCLEOTIDE SEQUENCE [LARGE SCALE GENOMIC DNA]</scope>
    <source>
        <strain evidence="5">cv. DH-PKW</strain>
        <tissue evidence="4">Leaves</tissue>
    </source>
</reference>
<accession>A0A4S8I884</accession>
<dbReference type="Pfam" id="PF25819">
    <property type="entry name" value="Nal1_C"/>
    <property type="match status" value="1"/>
</dbReference>
<evidence type="ECO:0000313" key="4">
    <source>
        <dbReference type="EMBL" id="THU44170.1"/>
    </source>
</evidence>
<name>A0A4S8I884_MUSBA</name>